<evidence type="ECO:0000313" key="1">
    <source>
        <dbReference type="EMBL" id="MBK1632070.1"/>
    </source>
</evidence>
<organism evidence="1 2">
    <name type="scientific">Thiohalocapsa halophila</name>
    <dbReference type="NCBI Taxonomy" id="69359"/>
    <lineage>
        <taxon>Bacteria</taxon>
        <taxon>Pseudomonadati</taxon>
        <taxon>Pseudomonadota</taxon>
        <taxon>Gammaproteobacteria</taxon>
        <taxon>Chromatiales</taxon>
        <taxon>Chromatiaceae</taxon>
        <taxon>Thiohalocapsa</taxon>
    </lineage>
</organism>
<proteinExistence type="predicted"/>
<reference evidence="1 2" key="1">
    <citation type="journal article" date="2020" name="Microorganisms">
        <title>Osmotic Adaptation and Compatible Solute Biosynthesis of Phototrophic Bacteria as Revealed from Genome Analyses.</title>
        <authorList>
            <person name="Imhoff J.F."/>
            <person name="Rahn T."/>
            <person name="Kunzel S."/>
            <person name="Keller A."/>
            <person name="Neulinger S.C."/>
        </authorList>
    </citation>
    <scope>NUCLEOTIDE SEQUENCE [LARGE SCALE GENOMIC DNA]</scope>
    <source>
        <strain evidence="1 2">DSM 6210</strain>
    </source>
</reference>
<keyword evidence="2" id="KW-1185">Reference proteome</keyword>
<name>A0ABS1CJI0_9GAMM</name>
<protein>
    <submittedName>
        <fullName evidence="1">Uncharacterized protein</fullName>
    </submittedName>
</protein>
<evidence type="ECO:0000313" key="2">
    <source>
        <dbReference type="Proteomes" id="UP000748752"/>
    </source>
</evidence>
<comment type="caution">
    <text evidence="1">The sequence shown here is derived from an EMBL/GenBank/DDBJ whole genome shotgun (WGS) entry which is preliminary data.</text>
</comment>
<dbReference type="Proteomes" id="UP000748752">
    <property type="component" value="Unassembled WGS sequence"/>
</dbReference>
<sequence>MPLRDLDYQARVLAQLNDYFIELSAQKVNADKIIIANTTTPVRVISTTCSTRARPSSVMTAGRAVLEV</sequence>
<dbReference type="EMBL" id="NRRV01000039">
    <property type="protein sequence ID" value="MBK1632070.1"/>
    <property type="molecule type" value="Genomic_DNA"/>
</dbReference>
<dbReference type="RefSeq" id="WP_200239275.1">
    <property type="nucleotide sequence ID" value="NZ_NRRV01000039.1"/>
</dbReference>
<gene>
    <name evidence="1" type="ORF">CKO31_15255</name>
</gene>
<accession>A0ABS1CJI0</accession>